<keyword evidence="9 14" id="KW-0862">Zinc</keyword>
<keyword evidence="8 14" id="KW-0378">Hydrolase</keyword>
<dbReference type="InterPro" id="IPR008915">
    <property type="entry name" value="Peptidase_M50"/>
</dbReference>
<organism evidence="18 19">
    <name type="scientific">Microbispora bryophytorum</name>
    <dbReference type="NCBI Taxonomy" id="1460882"/>
    <lineage>
        <taxon>Bacteria</taxon>
        <taxon>Bacillati</taxon>
        <taxon>Actinomycetota</taxon>
        <taxon>Actinomycetes</taxon>
        <taxon>Streptosporangiales</taxon>
        <taxon>Streptosporangiaceae</taxon>
        <taxon>Microbispora</taxon>
    </lineage>
</organism>
<evidence type="ECO:0000256" key="14">
    <source>
        <dbReference type="PIRNR" id="PIRNR006404"/>
    </source>
</evidence>
<dbReference type="PANTHER" id="PTHR39188:SF3">
    <property type="entry name" value="STAGE IV SPORULATION PROTEIN FB"/>
    <property type="match status" value="1"/>
</dbReference>
<evidence type="ECO:0000256" key="2">
    <source>
        <dbReference type="ARBA" id="ARBA00007931"/>
    </source>
</evidence>
<dbReference type="PANTHER" id="PTHR39188">
    <property type="entry name" value="MEMBRANE-ASSOCIATED ZINC METALLOPROTEASE M50B"/>
    <property type="match status" value="1"/>
</dbReference>
<dbReference type="InterPro" id="IPR046342">
    <property type="entry name" value="CBS_dom_sf"/>
</dbReference>
<evidence type="ECO:0000256" key="8">
    <source>
        <dbReference type="ARBA" id="ARBA00022801"/>
    </source>
</evidence>
<reference evidence="18" key="2">
    <citation type="submission" date="2020-09" db="EMBL/GenBank/DDBJ databases">
        <authorList>
            <person name="Sun Q."/>
            <person name="Zhou Y."/>
        </authorList>
    </citation>
    <scope>NUCLEOTIDE SEQUENCE</scope>
    <source>
        <strain evidence="18">CGMCC 4.7138</strain>
    </source>
</reference>
<evidence type="ECO:0000256" key="16">
    <source>
        <dbReference type="PIRSR" id="PIRSR006404-2"/>
    </source>
</evidence>
<evidence type="ECO:0000256" key="1">
    <source>
        <dbReference type="ARBA" id="ARBA00004651"/>
    </source>
</evidence>
<keyword evidence="12" id="KW-0129">CBS domain</keyword>
<comment type="subcellular location">
    <subcellularLocation>
        <location evidence="1 14">Cell membrane</location>
        <topology evidence="1 14">Multi-pass membrane protein</topology>
    </subcellularLocation>
</comment>
<evidence type="ECO:0000256" key="10">
    <source>
        <dbReference type="ARBA" id="ARBA00022989"/>
    </source>
</evidence>
<evidence type="ECO:0000256" key="4">
    <source>
        <dbReference type="ARBA" id="ARBA00022670"/>
    </source>
</evidence>
<dbReference type="Proteomes" id="UP000653480">
    <property type="component" value="Unassembled WGS sequence"/>
</dbReference>
<dbReference type="SUPFAM" id="SSF54631">
    <property type="entry name" value="CBS-domain pair"/>
    <property type="match status" value="1"/>
</dbReference>
<dbReference type="GO" id="GO:0008237">
    <property type="term" value="F:metallopeptidase activity"/>
    <property type="evidence" value="ECO:0007669"/>
    <property type="project" value="UniProtKB-UniRule"/>
</dbReference>
<keyword evidence="13 14" id="KW-0472">Membrane</keyword>
<keyword evidence="4 14" id="KW-0645">Protease</keyword>
<dbReference type="CDD" id="cd06164">
    <property type="entry name" value="S2P-M50_SpoIVFB_CBS"/>
    <property type="match status" value="1"/>
</dbReference>
<feature type="binding site" evidence="16">
    <location>
        <position position="72"/>
    </location>
    <ligand>
        <name>Zn(2+)</name>
        <dbReference type="ChEBI" id="CHEBI:29105"/>
        <note>catalytic</note>
    </ligand>
</feature>
<comment type="similarity">
    <text evidence="2 14">Belongs to the peptidase M50B family.</text>
</comment>
<dbReference type="Gene3D" id="3.10.580.10">
    <property type="entry name" value="CBS-domain"/>
    <property type="match status" value="1"/>
</dbReference>
<feature type="transmembrane region" description="Helical" evidence="14">
    <location>
        <begin position="21"/>
        <end position="39"/>
    </location>
</feature>
<dbReference type="AlphaFoldDB" id="A0A8H9LG07"/>
<keyword evidence="19" id="KW-1185">Reference proteome</keyword>
<feature type="domain" description="Peptidase M50" evidence="17">
    <location>
        <begin position="61"/>
        <end position="217"/>
    </location>
</feature>
<evidence type="ECO:0000259" key="17">
    <source>
        <dbReference type="Pfam" id="PF02163"/>
    </source>
</evidence>
<feature type="transmembrane region" description="Helical" evidence="14">
    <location>
        <begin position="120"/>
        <end position="139"/>
    </location>
</feature>
<evidence type="ECO:0000256" key="9">
    <source>
        <dbReference type="ARBA" id="ARBA00022833"/>
    </source>
</evidence>
<proteinExistence type="inferred from homology"/>
<keyword evidence="3 14" id="KW-1003">Cell membrane</keyword>
<evidence type="ECO:0000256" key="7">
    <source>
        <dbReference type="ARBA" id="ARBA00022737"/>
    </source>
</evidence>
<keyword evidence="10 14" id="KW-1133">Transmembrane helix</keyword>
<gene>
    <name evidence="18" type="ORF">GCM10011574_53670</name>
</gene>
<evidence type="ECO:0000256" key="12">
    <source>
        <dbReference type="ARBA" id="ARBA00023122"/>
    </source>
</evidence>
<keyword evidence="11 14" id="KW-0482">Metalloprotease</keyword>
<feature type="active site" evidence="15">
    <location>
        <position position="73"/>
    </location>
</feature>
<evidence type="ECO:0000256" key="5">
    <source>
        <dbReference type="ARBA" id="ARBA00022692"/>
    </source>
</evidence>
<dbReference type="PIRSF" id="PIRSF006404">
    <property type="entry name" value="UCP006404_Pept_M50_CBS"/>
    <property type="match status" value="1"/>
</dbReference>
<name>A0A8H9LG07_9ACTN</name>
<comment type="cofactor">
    <cofactor evidence="14 16">
        <name>Zn(2+)</name>
        <dbReference type="ChEBI" id="CHEBI:29105"/>
    </cofactor>
    <text evidence="14 16">Binds 1 zinc ion per subunit.</text>
</comment>
<feature type="transmembrane region" description="Helical" evidence="14">
    <location>
        <begin position="235"/>
        <end position="257"/>
    </location>
</feature>
<evidence type="ECO:0000313" key="18">
    <source>
        <dbReference type="EMBL" id="GGO23815.1"/>
    </source>
</evidence>
<reference evidence="18" key="1">
    <citation type="journal article" date="2014" name="Int. J. Syst. Evol. Microbiol.">
        <title>Complete genome sequence of Corynebacterium casei LMG S-19264T (=DSM 44701T), isolated from a smear-ripened cheese.</title>
        <authorList>
            <consortium name="US DOE Joint Genome Institute (JGI-PGF)"/>
            <person name="Walter F."/>
            <person name="Albersmeier A."/>
            <person name="Kalinowski J."/>
            <person name="Ruckert C."/>
        </authorList>
    </citation>
    <scope>NUCLEOTIDE SEQUENCE</scope>
    <source>
        <strain evidence="18">CGMCC 4.7138</strain>
    </source>
</reference>
<sequence>MSTPVRESTGLRMGRPFGIPVYVSPTWLIVAAFITYSFQPVFAASLPGYGLVGSSVVALVFAVLLYASVLLHELAHCVVAKRYGLPVRRITLYMLGGVSEIEREPETAGREFNVALAGPLLSLGLAAIGYLVSAVAFVTGPADPLSMFMRPPDGLVPVLIWQLWSSNLIVGVFNLLPGLPLDGGRMLRAAVWKIRRDAGTGTTAAAWVGRGVAVAVVVVPLLMNLMAGQEPGIGSMLWTVVLASFIWLGASQSLRVARVRARLPQLRARVLARRAIPVTAEVPLSEGLRRAQEAGAGAMVVVDHDGRPVGIVNEAAVNATPEQRRPWVNVGAMSRALEPSLVLGADLEGESLLDAMRAVPAPEYLLVERGGEIYGVLATSDVNRMFSGV</sequence>
<dbReference type="GO" id="GO:0006508">
    <property type="term" value="P:proteolysis"/>
    <property type="evidence" value="ECO:0007669"/>
    <property type="project" value="UniProtKB-KW"/>
</dbReference>
<feature type="transmembrane region" description="Helical" evidence="14">
    <location>
        <begin position="159"/>
        <end position="181"/>
    </location>
</feature>
<comment type="caution">
    <text evidence="18">The sequence shown here is derived from an EMBL/GenBank/DDBJ whole genome shotgun (WGS) entry which is preliminary data.</text>
</comment>
<keyword evidence="5 14" id="KW-0812">Transmembrane</keyword>
<dbReference type="OrthoDB" id="9781963at2"/>
<dbReference type="InterPro" id="IPR016483">
    <property type="entry name" value="UCP006404_Pept_M50_CBS"/>
</dbReference>
<evidence type="ECO:0000256" key="11">
    <source>
        <dbReference type="ARBA" id="ARBA00023049"/>
    </source>
</evidence>
<feature type="binding site" evidence="16">
    <location>
        <position position="76"/>
    </location>
    <ligand>
        <name>Zn(2+)</name>
        <dbReference type="ChEBI" id="CHEBI:29105"/>
        <note>catalytic</note>
    </ligand>
</feature>
<dbReference type="RefSeq" id="WP_142572352.1">
    <property type="nucleotide sequence ID" value="NZ_BMMN01000011.1"/>
</dbReference>
<evidence type="ECO:0000256" key="13">
    <source>
        <dbReference type="ARBA" id="ARBA00023136"/>
    </source>
</evidence>
<dbReference type="GO" id="GO:0005886">
    <property type="term" value="C:plasma membrane"/>
    <property type="evidence" value="ECO:0007669"/>
    <property type="project" value="UniProtKB-SubCell"/>
</dbReference>
<feature type="transmembrane region" description="Helical" evidence="14">
    <location>
        <begin position="202"/>
        <end position="223"/>
    </location>
</feature>
<evidence type="ECO:0000256" key="6">
    <source>
        <dbReference type="ARBA" id="ARBA00022723"/>
    </source>
</evidence>
<dbReference type="EMBL" id="BMMN01000011">
    <property type="protein sequence ID" value="GGO23815.1"/>
    <property type="molecule type" value="Genomic_DNA"/>
</dbReference>
<protein>
    <recommendedName>
        <fullName evidence="14">Zinc metalloprotease</fullName>
    </recommendedName>
</protein>
<dbReference type="Pfam" id="PF02163">
    <property type="entry name" value="Peptidase_M50"/>
    <property type="match status" value="1"/>
</dbReference>
<keyword evidence="6 14" id="KW-0479">Metal-binding</keyword>
<dbReference type="GeneID" id="97250351"/>
<evidence type="ECO:0000313" key="19">
    <source>
        <dbReference type="Proteomes" id="UP000653480"/>
    </source>
</evidence>
<dbReference type="GO" id="GO:0046872">
    <property type="term" value="F:metal ion binding"/>
    <property type="evidence" value="ECO:0007669"/>
    <property type="project" value="UniProtKB-UniRule"/>
</dbReference>
<keyword evidence="7" id="KW-0677">Repeat</keyword>
<feature type="transmembrane region" description="Helical" evidence="14">
    <location>
        <begin position="51"/>
        <end position="72"/>
    </location>
</feature>
<evidence type="ECO:0000256" key="3">
    <source>
        <dbReference type="ARBA" id="ARBA00022475"/>
    </source>
</evidence>
<feature type="binding site" evidence="16">
    <location>
        <position position="182"/>
    </location>
    <ligand>
        <name>Zn(2+)</name>
        <dbReference type="ChEBI" id="CHEBI:29105"/>
        <note>catalytic</note>
    </ligand>
</feature>
<accession>A0A8H9LG07</accession>
<evidence type="ECO:0000256" key="15">
    <source>
        <dbReference type="PIRSR" id="PIRSR006404-1"/>
    </source>
</evidence>